<comment type="caution">
    <text evidence="1">The sequence shown here is derived from an EMBL/GenBank/DDBJ whole genome shotgun (WGS) entry which is preliminary data.</text>
</comment>
<dbReference type="RefSeq" id="WP_161812644.1">
    <property type="nucleotide sequence ID" value="NZ_BLJN01000003.1"/>
</dbReference>
<evidence type="ECO:0000313" key="2">
    <source>
        <dbReference type="Proteomes" id="UP000445000"/>
    </source>
</evidence>
<sequence>MSTLIKPIVSQISGGSAANADQLGALTVPDIGVDTVIEPTIESTGGWDAYEVWRRLIKDARDRRKHHQDSN</sequence>
<dbReference type="Proteomes" id="UP000445000">
    <property type="component" value="Unassembled WGS sequence"/>
</dbReference>
<reference evidence="2" key="1">
    <citation type="submission" date="2020-01" db="EMBL/GenBank/DDBJ databases">
        <title>'Steroidobacter agaridevorans' sp. nov., agar-degrading bacteria isolated from rhizosphere soils.</title>
        <authorList>
            <person name="Ikenaga M."/>
            <person name="Kataoka M."/>
            <person name="Murouchi A."/>
            <person name="Katsuragi S."/>
            <person name="Sakai M."/>
        </authorList>
    </citation>
    <scope>NUCLEOTIDE SEQUENCE [LARGE SCALE GENOMIC DNA]</scope>
    <source>
        <strain evidence="2">YU21-B</strain>
    </source>
</reference>
<proteinExistence type="predicted"/>
<gene>
    <name evidence="1" type="ORF">GCM10011487_29260</name>
</gene>
<name>A0A829YE76_9GAMM</name>
<protein>
    <submittedName>
        <fullName evidence="1">Uncharacterized protein</fullName>
    </submittedName>
</protein>
<organism evidence="1 2">
    <name type="scientific">Steroidobacter agaridevorans</name>
    <dbReference type="NCBI Taxonomy" id="2695856"/>
    <lineage>
        <taxon>Bacteria</taxon>
        <taxon>Pseudomonadati</taxon>
        <taxon>Pseudomonadota</taxon>
        <taxon>Gammaproteobacteria</taxon>
        <taxon>Steroidobacterales</taxon>
        <taxon>Steroidobacteraceae</taxon>
        <taxon>Steroidobacter</taxon>
    </lineage>
</organism>
<accession>A0A829YE76</accession>
<dbReference type="EMBL" id="BLJN01000003">
    <property type="protein sequence ID" value="GFE80926.1"/>
    <property type="molecule type" value="Genomic_DNA"/>
</dbReference>
<evidence type="ECO:0000313" key="1">
    <source>
        <dbReference type="EMBL" id="GFE80926.1"/>
    </source>
</evidence>
<dbReference type="AlphaFoldDB" id="A0A829YE76"/>
<keyword evidence="2" id="KW-1185">Reference proteome</keyword>